<dbReference type="InterPro" id="IPR036572">
    <property type="entry name" value="Doublecortin_dom_sf"/>
</dbReference>
<dbReference type="Gene3D" id="3.10.20.230">
    <property type="entry name" value="Doublecortin domain"/>
    <property type="match status" value="1"/>
</dbReference>
<sequence length="111" mass="12945">MAQTMTYGAEKRQGKRIWIQVNGARGKRRYPACYNRHDFPSFDSFVSDYLTQHVPSEKGGCYRKIMTPDGGTPLANLDDLEEGKTYIVATKSEPFHKLRYLTHFYNKLYDR</sequence>
<dbReference type="SUPFAM" id="SSF89837">
    <property type="entry name" value="Doublecortin (DC)"/>
    <property type="match status" value="1"/>
</dbReference>
<dbReference type="InterPro" id="IPR003533">
    <property type="entry name" value="Doublecortin_dom"/>
</dbReference>
<dbReference type="Pfam" id="PF03607">
    <property type="entry name" value="DCX"/>
    <property type="match status" value="1"/>
</dbReference>
<name>A0ABD3XSP5_SINWO</name>
<dbReference type="Proteomes" id="UP001634394">
    <property type="component" value="Unassembled WGS sequence"/>
</dbReference>
<evidence type="ECO:0000259" key="1">
    <source>
        <dbReference type="PROSITE" id="PS50309"/>
    </source>
</evidence>
<protein>
    <recommendedName>
        <fullName evidence="1">Doublecortin domain-containing protein</fullName>
    </recommendedName>
</protein>
<dbReference type="AlphaFoldDB" id="A0ABD3XSP5"/>
<keyword evidence="3" id="KW-1185">Reference proteome</keyword>
<comment type="caution">
    <text evidence="2">The sequence shown here is derived from an EMBL/GenBank/DDBJ whole genome shotgun (WGS) entry which is preliminary data.</text>
</comment>
<feature type="domain" description="Doublecortin" evidence="1">
    <location>
        <begin position="15"/>
        <end position="101"/>
    </location>
</feature>
<dbReference type="PROSITE" id="PS50309">
    <property type="entry name" value="DC"/>
    <property type="match status" value="1"/>
</dbReference>
<proteinExistence type="predicted"/>
<reference evidence="2 3" key="1">
    <citation type="submission" date="2024-11" db="EMBL/GenBank/DDBJ databases">
        <title>Chromosome-level genome assembly of the freshwater bivalve Anodonta woodiana.</title>
        <authorList>
            <person name="Chen X."/>
        </authorList>
    </citation>
    <scope>NUCLEOTIDE SEQUENCE [LARGE SCALE GENOMIC DNA]</scope>
    <source>
        <strain evidence="2">MN2024</strain>
        <tissue evidence="2">Gills</tissue>
    </source>
</reference>
<evidence type="ECO:0000313" key="3">
    <source>
        <dbReference type="Proteomes" id="UP001634394"/>
    </source>
</evidence>
<gene>
    <name evidence="2" type="ORF">ACJMK2_000397</name>
</gene>
<organism evidence="2 3">
    <name type="scientific">Sinanodonta woodiana</name>
    <name type="common">Chinese pond mussel</name>
    <name type="synonym">Anodonta woodiana</name>
    <dbReference type="NCBI Taxonomy" id="1069815"/>
    <lineage>
        <taxon>Eukaryota</taxon>
        <taxon>Metazoa</taxon>
        <taxon>Spiralia</taxon>
        <taxon>Lophotrochozoa</taxon>
        <taxon>Mollusca</taxon>
        <taxon>Bivalvia</taxon>
        <taxon>Autobranchia</taxon>
        <taxon>Heteroconchia</taxon>
        <taxon>Palaeoheterodonta</taxon>
        <taxon>Unionida</taxon>
        <taxon>Unionoidea</taxon>
        <taxon>Unionidae</taxon>
        <taxon>Unioninae</taxon>
        <taxon>Sinanodonta</taxon>
    </lineage>
</organism>
<accession>A0ABD3XSP5</accession>
<dbReference type="EMBL" id="JBJQND010000001">
    <property type="protein sequence ID" value="KAL3888013.1"/>
    <property type="molecule type" value="Genomic_DNA"/>
</dbReference>
<dbReference type="SMART" id="SM00537">
    <property type="entry name" value="DCX"/>
    <property type="match status" value="1"/>
</dbReference>
<evidence type="ECO:0000313" key="2">
    <source>
        <dbReference type="EMBL" id="KAL3888013.1"/>
    </source>
</evidence>